<protein>
    <recommendedName>
        <fullName evidence="3">Urease accessory protein UreD</fullName>
    </recommendedName>
</protein>
<comment type="subcellular location">
    <subcellularLocation>
        <location evidence="3">Cytoplasm</location>
    </subcellularLocation>
</comment>
<dbReference type="GO" id="GO:0005737">
    <property type="term" value="C:cytoplasm"/>
    <property type="evidence" value="ECO:0007669"/>
    <property type="project" value="UniProtKB-SubCell"/>
</dbReference>
<dbReference type="STRING" id="370526.SAMN04489835_2311"/>
<dbReference type="InterPro" id="IPR002669">
    <property type="entry name" value="UreD"/>
</dbReference>
<dbReference type="PANTHER" id="PTHR33643:SF1">
    <property type="entry name" value="UREASE ACCESSORY PROTEIN D"/>
    <property type="match status" value="1"/>
</dbReference>
<dbReference type="AlphaFoldDB" id="A0A1H6JRV2"/>
<keyword evidence="3" id="KW-0963">Cytoplasm</keyword>
<evidence type="ECO:0000313" key="4">
    <source>
        <dbReference type="EMBL" id="SEH63647.1"/>
    </source>
</evidence>
<organism evidence="4 5">
    <name type="scientific">Mycolicibacterium rutilum</name>
    <name type="common">Mycobacterium rutilum</name>
    <dbReference type="NCBI Taxonomy" id="370526"/>
    <lineage>
        <taxon>Bacteria</taxon>
        <taxon>Bacillati</taxon>
        <taxon>Actinomycetota</taxon>
        <taxon>Actinomycetes</taxon>
        <taxon>Mycobacteriales</taxon>
        <taxon>Mycobacteriaceae</taxon>
        <taxon>Mycolicibacterium</taxon>
    </lineage>
</organism>
<accession>A0A1H6JRV2</accession>
<dbReference type="RefSeq" id="WP_083407257.1">
    <property type="nucleotide sequence ID" value="NZ_LT629971.1"/>
</dbReference>
<comment type="subunit">
    <text evidence="3">UreD, UreF and UreG form a complex that acts as a GTP-hydrolysis-dependent molecular chaperone, activating the urease apoprotein by helping to assemble the nickel containing metallocenter of UreC. The UreE protein probably delivers the nickel.</text>
</comment>
<dbReference type="GO" id="GO:0016151">
    <property type="term" value="F:nickel cation binding"/>
    <property type="evidence" value="ECO:0007669"/>
    <property type="project" value="UniProtKB-UniRule"/>
</dbReference>
<dbReference type="EMBL" id="LT629971">
    <property type="protein sequence ID" value="SEH63647.1"/>
    <property type="molecule type" value="Genomic_DNA"/>
</dbReference>
<proteinExistence type="inferred from homology"/>
<evidence type="ECO:0000256" key="1">
    <source>
        <dbReference type="ARBA" id="ARBA00007177"/>
    </source>
</evidence>
<comment type="function">
    <text evidence="3">Required for maturation of urease via the functional incorporation of the urease nickel metallocenter.</text>
</comment>
<reference evidence="5" key="1">
    <citation type="submission" date="2016-10" db="EMBL/GenBank/DDBJ databases">
        <authorList>
            <person name="Varghese N."/>
            <person name="Submissions S."/>
        </authorList>
    </citation>
    <scope>NUCLEOTIDE SEQUENCE [LARGE SCALE GENOMIC DNA]</scope>
    <source>
        <strain evidence="5">DSM 45405</strain>
    </source>
</reference>
<keyword evidence="5" id="KW-1185">Reference proteome</keyword>
<keyword evidence="3" id="KW-0996">Nickel insertion</keyword>
<sequence length="280" mass="29348">MTAPTIRPGELAVDVVADATGRTRTTSLRQRYPQRVTVPLRSATDHPGAATLCVQSPSGGAFSDDDLHTAVRCGPGSHLHLTTQAATQVFAGDGPGARHRAEFSVAAGAVLEYNPQTVIPHAGSTYRQRVDIDLACGGVYLGWEAVAAGRIAHGERFTYCCYDSAFTVRVDGRVVARDRQVVRPGAATGGGCLLDGDYLGTFVAVAPGSDTELLLDGLRSVLDTAEGCRGGAGRLPAEAGVFIRLTAQTAPELHRTRHALFEFARSVLVPASHGDSEVSA</sequence>
<comment type="similarity">
    <text evidence="1 3">Belongs to the UreD family.</text>
</comment>
<dbReference type="Pfam" id="PF01774">
    <property type="entry name" value="UreD"/>
    <property type="match status" value="1"/>
</dbReference>
<keyword evidence="2 3" id="KW-0143">Chaperone</keyword>
<dbReference type="HAMAP" id="MF_01384">
    <property type="entry name" value="UreD"/>
    <property type="match status" value="1"/>
</dbReference>
<name>A0A1H6JRV2_MYCRU</name>
<evidence type="ECO:0000256" key="3">
    <source>
        <dbReference type="HAMAP-Rule" id="MF_01384"/>
    </source>
</evidence>
<evidence type="ECO:0000256" key="2">
    <source>
        <dbReference type="ARBA" id="ARBA00023186"/>
    </source>
</evidence>
<dbReference type="OrthoDB" id="9807968at2"/>
<dbReference type="PANTHER" id="PTHR33643">
    <property type="entry name" value="UREASE ACCESSORY PROTEIN D"/>
    <property type="match status" value="1"/>
</dbReference>
<gene>
    <name evidence="3" type="primary">ureD</name>
    <name evidence="4" type="ORF">SAMN04489835_2311</name>
</gene>
<evidence type="ECO:0000313" key="5">
    <source>
        <dbReference type="Proteomes" id="UP000182915"/>
    </source>
</evidence>
<dbReference type="Proteomes" id="UP000182915">
    <property type="component" value="Chromosome I"/>
</dbReference>